<gene>
    <name evidence="1" type="ORF">ACEZDJ_07945</name>
</gene>
<name>A0ABV6UIC6_9ACTN</name>
<evidence type="ECO:0000313" key="2">
    <source>
        <dbReference type="Proteomes" id="UP001592528"/>
    </source>
</evidence>
<accession>A0ABV6UIC6</accession>
<keyword evidence="2" id="KW-1185">Reference proteome</keyword>
<organism evidence="1 2">
    <name type="scientific">Streptacidiphilus cavernicola</name>
    <dbReference type="NCBI Taxonomy" id="3342716"/>
    <lineage>
        <taxon>Bacteria</taxon>
        <taxon>Bacillati</taxon>
        <taxon>Actinomycetota</taxon>
        <taxon>Actinomycetes</taxon>
        <taxon>Kitasatosporales</taxon>
        <taxon>Streptomycetaceae</taxon>
        <taxon>Streptacidiphilus</taxon>
    </lineage>
</organism>
<protein>
    <submittedName>
        <fullName evidence="1">Uncharacterized protein</fullName>
    </submittedName>
</protein>
<comment type="caution">
    <text evidence="1">The sequence shown here is derived from an EMBL/GenBank/DDBJ whole genome shotgun (WGS) entry which is preliminary data.</text>
</comment>
<reference evidence="1 2" key="1">
    <citation type="submission" date="2024-09" db="EMBL/GenBank/DDBJ databases">
        <authorList>
            <person name="Lee S.D."/>
        </authorList>
    </citation>
    <scope>NUCLEOTIDE SEQUENCE [LARGE SCALE GENOMIC DNA]</scope>
    <source>
        <strain evidence="1 2">N1-5</strain>
    </source>
</reference>
<proteinExistence type="predicted"/>
<dbReference type="Proteomes" id="UP001592528">
    <property type="component" value="Unassembled WGS sequence"/>
</dbReference>
<evidence type="ECO:0000313" key="1">
    <source>
        <dbReference type="EMBL" id="MFC1401217.1"/>
    </source>
</evidence>
<dbReference type="EMBL" id="JBHEZZ010000003">
    <property type="protein sequence ID" value="MFC1401217.1"/>
    <property type="molecule type" value="Genomic_DNA"/>
</dbReference>
<dbReference type="RefSeq" id="WP_157623849.1">
    <property type="nucleotide sequence ID" value="NZ_JBHEZZ010000003.1"/>
</dbReference>
<sequence length="48" mass="5243">MAENIEPVTAETEVQGSVLDLQGLGKDMDKSEMSCISFVSSFDMSTRK</sequence>